<evidence type="ECO:0000313" key="1">
    <source>
        <dbReference type="EMBL" id="VDM25720.1"/>
    </source>
</evidence>
<reference evidence="3" key="1">
    <citation type="submission" date="2017-02" db="UniProtKB">
        <authorList>
            <consortium name="WormBaseParasite"/>
        </authorList>
    </citation>
    <scope>IDENTIFICATION</scope>
</reference>
<dbReference type="Proteomes" id="UP000274429">
    <property type="component" value="Unassembled WGS sequence"/>
</dbReference>
<dbReference type="EMBL" id="UYWX01005433">
    <property type="protein sequence ID" value="VDM25720.1"/>
    <property type="molecule type" value="Genomic_DNA"/>
</dbReference>
<reference evidence="1 2" key="2">
    <citation type="submission" date="2018-11" db="EMBL/GenBank/DDBJ databases">
        <authorList>
            <consortium name="Pathogen Informatics"/>
        </authorList>
    </citation>
    <scope>NUCLEOTIDE SEQUENCE [LARGE SCALE GENOMIC DNA]</scope>
</reference>
<evidence type="ECO:0000313" key="3">
    <source>
        <dbReference type="WBParaSite" id="TTAC_0000484001-mRNA-1"/>
    </source>
</evidence>
<dbReference type="AlphaFoldDB" id="A0A0R3WVQ0"/>
<sequence length="209" mass="24240">MAMHLSLPSHQLPVLTESTDEIAEGNSLVHWNLPEESQTHFESTPTPREGTMCTDKAIGSTTYEPQYNALKAMDFDPFSTLPIVQSLMQSILQPPDVFTTEVFQDWLLLVTIEGLKFIKDIPENPASVMHMPHSHQNLCLGWFAFFCDYLPRAVEAHPSVKVCTFLARENHDFITSFRQRLNQCLKEVFNMEPHYEEVYREWCRFYHSL</sequence>
<organism evidence="3">
    <name type="scientific">Hydatigena taeniaeformis</name>
    <name type="common">Feline tapeworm</name>
    <name type="synonym">Taenia taeniaeformis</name>
    <dbReference type="NCBI Taxonomy" id="6205"/>
    <lineage>
        <taxon>Eukaryota</taxon>
        <taxon>Metazoa</taxon>
        <taxon>Spiralia</taxon>
        <taxon>Lophotrochozoa</taxon>
        <taxon>Platyhelminthes</taxon>
        <taxon>Cestoda</taxon>
        <taxon>Eucestoda</taxon>
        <taxon>Cyclophyllidea</taxon>
        <taxon>Taeniidae</taxon>
        <taxon>Hydatigera</taxon>
    </lineage>
</organism>
<keyword evidence="2" id="KW-1185">Reference proteome</keyword>
<gene>
    <name evidence="1" type="ORF">TTAC_LOCUS4823</name>
</gene>
<dbReference type="WBParaSite" id="TTAC_0000484001-mRNA-1">
    <property type="protein sequence ID" value="TTAC_0000484001-mRNA-1"/>
    <property type="gene ID" value="TTAC_0000484001"/>
</dbReference>
<evidence type="ECO:0000313" key="2">
    <source>
        <dbReference type="Proteomes" id="UP000274429"/>
    </source>
</evidence>
<dbReference type="OrthoDB" id="10377352at2759"/>
<accession>A0A0R3WVQ0</accession>
<proteinExistence type="predicted"/>
<protein>
    <submittedName>
        <fullName evidence="1 3">Uncharacterized protein</fullName>
    </submittedName>
</protein>
<name>A0A0R3WVQ0_HYDTA</name>